<accession>A0A6M6BEG0</accession>
<protein>
    <submittedName>
        <fullName evidence="1">Copper chaperone</fullName>
    </submittedName>
</protein>
<gene>
    <name evidence="1" type="ORF">HMJ29_04545</name>
</gene>
<dbReference type="RefSeq" id="WP_171590355.1">
    <property type="nucleotide sequence ID" value="NZ_CP053538.1"/>
</dbReference>
<organism evidence="1 2">
    <name type="scientific">Hymenobacter taeanensis</name>
    <dbReference type="NCBI Taxonomy" id="2735321"/>
    <lineage>
        <taxon>Bacteria</taxon>
        <taxon>Pseudomonadati</taxon>
        <taxon>Bacteroidota</taxon>
        <taxon>Cytophagia</taxon>
        <taxon>Cytophagales</taxon>
        <taxon>Hymenobacteraceae</taxon>
        <taxon>Hymenobacter</taxon>
    </lineage>
</organism>
<sequence>MKTLNFKTNITDHDSMLAVTQALNGIEPIDGWNLDLGDPDKLLTIQTIDNRIGEQVTQALARAGFRAEPVD</sequence>
<proteinExistence type="predicted"/>
<dbReference type="KEGG" id="hts:HMJ29_04545"/>
<dbReference type="Proteomes" id="UP000501623">
    <property type="component" value="Chromosome"/>
</dbReference>
<name>A0A6M6BEG0_9BACT</name>
<evidence type="ECO:0000313" key="1">
    <source>
        <dbReference type="EMBL" id="QJX46248.1"/>
    </source>
</evidence>
<evidence type="ECO:0000313" key="2">
    <source>
        <dbReference type="Proteomes" id="UP000501623"/>
    </source>
</evidence>
<keyword evidence="2" id="KW-1185">Reference proteome</keyword>
<reference evidence="1 2" key="1">
    <citation type="submission" date="2020-05" db="EMBL/GenBank/DDBJ databases">
        <title>Complete genome sequence of Hymenobacter sp. TS19 in Coasted Sand Dune.</title>
        <authorList>
            <person name="Lee J.-H."/>
            <person name="Jung J.-H."/>
            <person name="Jeong S."/>
            <person name="Zhao L."/>
            <person name="Kim M.-K."/>
            <person name="Seo H.-S."/>
            <person name="Lim S."/>
        </authorList>
    </citation>
    <scope>NUCLEOTIDE SEQUENCE [LARGE SCALE GENOMIC DNA]</scope>
    <source>
        <strain evidence="1 2">TS19</strain>
    </source>
</reference>
<dbReference type="AlphaFoldDB" id="A0A6M6BEG0"/>
<dbReference type="EMBL" id="CP053538">
    <property type="protein sequence ID" value="QJX46248.1"/>
    <property type="molecule type" value="Genomic_DNA"/>
</dbReference>